<organism evidence="3 4">
    <name type="scientific">Dreissena polymorpha</name>
    <name type="common">Zebra mussel</name>
    <name type="synonym">Mytilus polymorpha</name>
    <dbReference type="NCBI Taxonomy" id="45954"/>
    <lineage>
        <taxon>Eukaryota</taxon>
        <taxon>Metazoa</taxon>
        <taxon>Spiralia</taxon>
        <taxon>Lophotrochozoa</taxon>
        <taxon>Mollusca</taxon>
        <taxon>Bivalvia</taxon>
        <taxon>Autobranchia</taxon>
        <taxon>Heteroconchia</taxon>
        <taxon>Euheterodonta</taxon>
        <taxon>Imparidentia</taxon>
        <taxon>Neoheterodontei</taxon>
        <taxon>Myida</taxon>
        <taxon>Dreissenoidea</taxon>
        <taxon>Dreissenidae</taxon>
        <taxon>Dreissena</taxon>
    </lineage>
</organism>
<dbReference type="PROSITE" id="PS50119">
    <property type="entry name" value="ZF_BBOX"/>
    <property type="match status" value="2"/>
</dbReference>
<keyword evidence="1" id="KW-0863">Zinc-finger</keyword>
<dbReference type="AlphaFoldDB" id="A0A9D4EWR9"/>
<dbReference type="EMBL" id="JAIWYP010000008">
    <property type="protein sequence ID" value="KAH3786823.1"/>
    <property type="molecule type" value="Genomic_DNA"/>
</dbReference>
<reference evidence="3" key="1">
    <citation type="journal article" date="2019" name="bioRxiv">
        <title>The Genome of the Zebra Mussel, Dreissena polymorpha: A Resource for Invasive Species Research.</title>
        <authorList>
            <person name="McCartney M.A."/>
            <person name="Auch B."/>
            <person name="Kono T."/>
            <person name="Mallez S."/>
            <person name="Zhang Y."/>
            <person name="Obille A."/>
            <person name="Becker A."/>
            <person name="Abrahante J.E."/>
            <person name="Garbe J."/>
            <person name="Badalamenti J.P."/>
            <person name="Herman A."/>
            <person name="Mangelson H."/>
            <person name="Liachko I."/>
            <person name="Sullivan S."/>
            <person name="Sone E.D."/>
            <person name="Koren S."/>
            <person name="Silverstein K.A.T."/>
            <person name="Beckman K.B."/>
            <person name="Gohl D.M."/>
        </authorList>
    </citation>
    <scope>NUCLEOTIDE SEQUENCE</scope>
    <source>
        <strain evidence="3">Duluth1</strain>
        <tissue evidence="3">Whole animal</tissue>
    </source>
</reference>
<sequence>MATHADVCGFCFIKPVFGFCENCSLRLCDTCFTVHTKASGHITFSLDKTLSDTVATVVRKSDIHEQKCSSHTTENVSFYCEIHDTPICGRCMRLNHSSCLKSVIDLHDISFNEQQTNERLSHFDELKEEIQVIEESVTENIKTVDDLKETYMNAIKSYRKRLDDRLNMLQSKIESAGKSKCDANVERLQNIADKCKDTYARIDQKRKLIEELLRNNHERNLFIISKGLDKEITEIKEVVRQAKLDNHVVQFGFVENSSLDRTLLNDIHEFGTLQETCDGSEMEPETTLEVENNVQESKKMAEGEQSVIPNIEEQKDFVATQLDRQLIKGEI</sequence>
<evidence type="ECO:0000259" key="2">
    <source>
        <dbReference type="PROSITE" id="PS50119"/>
    </source>
</evidence>
<dbReference type="PANTHER" id="PTHR25462:SF296">
    <property type="entry name" value="MEIOTIC P26, ISOFORM F"/>
    <property type="match status" value="1"/>
</dbReference>
<comment type="caution">
    <text evidence="3">The sequence shown here is derived from an EMBL/GenBank/DDBJ whole genome shotgun (WGS) entry which is preliminary data.</text>
</comment>
<protein>
    <recommendedName>
        <fullName evidence="2">B box-type domain-containing protein</fullName>
    </recommendedName>
</protein>
<feature type="domain" description="B box-type" evidence="2">
    <location>
        <begin position="3"/>
        <end position="46"/>
    </location>
</feature>
<proteinExistence type="predicted"/>
<dbReference type="PANTHER" id="PTHR25462">
    <property type="entry name" value="BONUS, ISOFORM C-RELATED"/>
    <property type="match status" value="1"/>
</dbReference>
<keyword evidence="1" id="KW-0479">Metal-binding</keyword>
<gene>
    <name evidence="3" type="ORF">DPMN_164935</name>
</gene>
<dbReference type="GO" id="GO:0008270">
    <property type="term" value="F:zinc ion binding"/>
    <property type="evidence" value="ECO:0007669"/>
    <property type="project" value="UniProtKB-KW"/>
</dbReference>
<keyword evidence="1" id="KW-0862">Zinc</keyword>
<evidence type="ECO:0000256" key="1">
    <source>
        <dbReference type="PROSITE-ProRule" id="PRU00024"/>
    </source>
</evidence>
<dbReference type="SUPFAM" id="SSF57845">
    <property type="entry name" value="B-box zinc-binding domain"/>
    <property type="match status" value="1"/>
</dbReference>
<reference evidence="3" key="2">
    <citation type="submission" date="2020-11" db="EMBL/GenBank/DDBJ databases">
        <authorList>
            <person name="McCartney M.A."/>
            <person name="Auch B."/>
            <person name="Kono T."/>
            <person name="Mallez S."/>
            <person name="Becker A."/>
            <person name="Gohl D.M."/>
            <person name="Silverstein K.A.T."/>
            <person name="Koren S."/>
            <person name="Bechman K.B."/>
            <person name="Herman A."/>
            <person name="Abrahante J.E."/>
            <person name="Garbe J."/>
        </authorList>
    </citation>
    <scope>NUCLEOTIDE SEQUENCE</scope>
    <source>
        <strain evidence="3">Duluth1</strain>
        <tissue evidence="3">Whole animal</tissue>
    </source>
</reference>
<dbReference type="SMART" id="SM00336">
    <property type="entry name" value="BBOX"/>
    <property type="match status" value="2"/>
</dbReference>
<dbReference type="InterPro" id="IPR047153">
    <property type="entry name" value="TRIM45/56/19-like"/>
</dbReference>
<dbReference type="Proteomes" id="UP000828390">
    <property type="component" value="Unassembled WGS sequence"/>
</dbReference>
<evidence type="ECO:0000313" key="4">
    <source>
        <dbReference type="Proteomes" id="UP000828390"/>
    </source>
</evidence>
<dbReference type="GO" id="GO:0061630">
    <property type="term" value="F:ubiquitin protein ligase activity"/>
    <property type="evidence" value="ECO:0007669"/>
    <property type="project" value="TreeGrafter"/>
</dbReference>
<name>A0A9D4EWR9_DREPO</name>
<keyword evidence="4" id="KW-1185">Reference proteome</keyword>
<feature type="non-terminal residue" evidence="3">
    <location>
        <position position="1"/>
    </location>
</feature>
<dbReference type="InterPro" id="IPR000315">
    <property type="entry name" value="Znf_B-box"/>
</dbReference>
<feature type="domain" description="B box-type" evidence="2">
    <location>
        <begin position="63"/>
        <end position="96"/>
    </location>
</feature>
<dbReference type="Gene3D" id="3.30.160.60">
    <property type="entry name" value="Classic Zinc Finger"/>
    <property type="match status" value="1"/>
</dbReference>
<evidence type="ECO:0000313" key="3">
    <source>
        <dbReference type="EMBL" id="KAH3786823.1"/>
    </source>
</evidence>
<accession>A0A9D4EWR9</accession>